<gene>
    <name evidence="1" type="ORF">HMPREF0663_11436</name>
</gene>
<dbReference type="HOGENOM" id="CLU_2956824_0_0_10"/>
<proteinExistence type="predicted"/>
<organism evidence="1 2">
    <name type="scientific">Hoylesella oralis ATCC 33269</name>
    <dbReference type="NCBI Taxonomy" id="873533"/>
    <lineage>
        <taxon>Bacteria</taxon>
        <taxon>Pseudomonadati</taxon>
        <taxon>Bacteroidota</taxon>
        <taxon>Bacteroidia</taxon>
        <taxon>Bacteroidales</taxon>
        <taxon>Prevotellaceae</taxon>
        <taxon>Hoylesella</taxon>
    </lineage>
</organism>
<evidence type="ECO:0000313" key="1">
    <source>
        <dbReference type="EMBL" id="EFZ36523.1"/>
    </source>
</evidence>
<keyword evidence="2" id="KW-1185">Reference proteome</keyword>
<dbReference type="Proteomes" id="UP000005580">
    <property type="component" value="Unassembled WGS sequence"/>
</dbReference>
<dbReference type="EMBL" id="AEPE02000005">
    <property type="protein sequence ID" value="EFZ36523.1"/>
    <property type="molecule type" value="Genomic_DNA"/>
</dbReference>
<sequence length="59" mass="7170">MLKLSQALPLNCHKLTQKRRNKRTFRQELYRNMDKTYNKQGTSSWLTTELRYGLKVRLI</sequence>
<comment type="caution">
    <text evidence="1">The sequence shown here is derived from an EMBL/GenBank/DDBJ whole genome shotgun (WGS) entry which is preliminary data.</text>
</comment>
<evidence type="ECO:0000313" key="2">
    <source>
        <dbReference type="Proteomes" id="UP000005580"/>
    </source>
</evidence>
<protein>
    <submittedName>
        <fullName evidence="1">Uncharacterized protein</fullName>
    </submittedName>
</protein>
<dbReference type="AlphaFoldDB" id="E7RQI5"/>
<accession>E7RQI5</accession>
<name>E7RQI5_9BACT</name>
<reference evidence="1" key="1">
    <citation type="submission" date="2011-01" db="EMBL/GenBank/DDBJ databases">
        <authorList>
            <person name="Muzny D."/>
            <person name="Qin X."/>
            <person name="Buhay C."/>
            <person name="Dugan-Rocha S."/>
            <person name="Ding Y."/>
            <person name="Chen G."/>
            <person name="Hawes A."/>
            <person name="Holder M."/>
            <person name="Jhangiani S."/>
            <person name="Johnson A."/>
            <person name="Khan Z."/>
            <person name="Li Z."/>
            <person name="Liu W."/>
            <person name="Liu X."/>
            <person name="Perez L."/>
            <person name="Shen H."/>
            <person name="Wang Q."/>
            <person name="Watt J."/>
            <person name="Xi L."/>
            <person name="Xin Y."/>
            <person name="Zhou J."/>
            <person name="Deng J."/>
            <person name="Jiang H."/>
            <person name="Liu Y."/>
            <person name="Qu J."/>
            <person name="Song X.-Z."/>
            <person name="Zhang L."/>
            <person name="Villasana D."/>
            <person name="Johnson A."/>
            <person name="Liu J."/>
            <person name="Liyanage D."/>
            <person name="Lorensuhewa L."/>
            <person name="Robinson T."/>
            <person name="Song A."/>
            <person name="Song B.-B."/>
            <person name="Dinh H."/>
            <person name="Thornton R."/>
            <person name="Coyle M."/>
            <person name="Francisco L."/>
            <person name="Jackson L."/>
            <person name="Javaid M."/>
            <person name="Korchina V."/>
            <person name="Kovar C."/>
            <person name="Mata R."/>
            <person name="Mathew T."/>
            <person name="Ngo R."/>
            <person name="Nguyen L."/>
            <person name="Nguyen N."/>
            <person name="Okwuonu G."/>
            <person name="Ongeri F."/>
            <person name="Pham C."/>
            <person name="Simmons D."/>
            <person name="Wilczek-Boney K."/>
            <person name="Hale W."/>
            <person name="Jakkamsetti A."/>
            <person name="Pham P."/>
            <person name="Ruth R."/>
            <person name="San Lucas F."/>
            <person name="Warren J."/>
            <person name="Zhang J."/>
            <person name="Zhao Z."/>
            <person name="Zhou C."/>
            <person name="Zhu D."/>
            <person name="Lee S."/>
            <person name="Bess C."/>
            <person name="Blankenburg K."/>
            <person name="Forbes L."/>
            <person name="Fu Q."/>
            <person name="Gubbala S."/>
            <person name="Hirani K."/>
            <person name="Jayaseelan J.C."/>
            <person name="Lara F."/>
            <person name="Munidasa M."/>
            <person name="Palculict T."/>
            <person name="Patil S."/>
            <person name="Pu L.-L."/>
            <person name="Saada N."/>
            <person name="Tang L."/>
            <person name="Weissenberger G."/>
            <person name="Zhu Y."/>
            <person name="Hemphill L."/>
            <person name="Shang Y."/>
            <person name="Youmans B."/>
            <person name="Ayvaz T."/>
            <person name="Ross M."/>
            <person name="Santibanez J."/>
            <person name="Aqrawi P."/>
            <person name="Gross S."/>
            <person name="Joshi V."/>
            <person name="Fowler G."/>
            <person name="Nazareth L."/>
            <person name="Reid J."/>
            <person name="Worley K."/>
            <person name="Petrosino J."/>
            <person name="Highlander S."/>
            <person name="Gibbs R."/>
        </authorList>
    </citation>
    <scope>NUCLEOTIDE SEQUENCE [LARGE SCALE GENOMIC DNA]</scope>
    <source>
        <strain evidence="1">ATCC 33269</strain>
    </source>
</reference>